<evidence type="ECO:0000256" key="15">
    <source>
        <dbReference type="ARBA" id="ARBA00035715"/>
    </source>
</evidence>
<proteinExistence type="inferred from homology"/>
<dbReference type="AlphaFoldDB" id="A0A6J2XGR0"/>
<dbReference type="InterPro" id="IPR026229">
    <property type="entry name" value="VOPP1"/>
</dbReference>
<evidence type="ECO:0000256" key="6">
    <source>
        <dbReference type="ARBA" id="ARBA00022753"/>
    </source>
</evidence>
<evidence type="ECO:0000256" key="8">
    <source>
        <dbReference type="ARBA" id="ARBA00023015"/>
    </source>
</evidence>
<dbReference type="PANTHER" id="PTHR14971">
    <property type="entry name" value="VESICULAR, OVEREXPRESSED IN CANCER, PROSURVIVAL PROTEIN 1"/>
    <property type="match status" value="1"/>
</dbReference>
<dbReference type="OrthoDB" id="8196265at2759"/>
<comment type="similarity">
    <text evidence="3">Belongs to the VOPP1/ECOP family.</text>
</comment>
<keyword evidence="8" id="KW-0805">Transcription regulation</keyword>
<organism evidence="18 19">
    <name type="scientific">Sitophilus oryzae</name>
    <name type="common">Rice weevil</name>
    <name type="synonym">Curculio oryzae</name>
    <dbReference type="NCBI Taxonomy" id="7048"/>
    <lineage>
        <taxon>Eukaryota</taxon>
        <taxon>Metazoa</taxon>
        <taxon>Ecdysozoa</taxon>
        <taxon>Arthropoda</taxon>
        <taxon>Hexapoda</taxon>
        <taxon>Insecta</taxon>
        <taxon>Pterygota</taxon>
        <taxon>Neoptera</taxon>
        <taxon>Endopterygota</taxon>
        <taxon>Coleoptera</taxon>
        <taxon>Polyphaga</taxon>
        <taxon>Cucujiformia</taxon>
        <taxon>Curculionidae</taxon>
        <taxon>Dryophthorinae</taxon>
        <taxon>Sitophilus</taxon>
    </lineage>
</organism>
<evidence type="ECO:0000256" key="13">
    <source>
        <dbReference type="ARBA" id="ARBA00035628"/>
    </source>
</evidence>
<feature type="region of interest" description="Disordered" evidence="17">
    <location>
        <begin position="390"/>
        <end position="413"/>
    </location>
</feature>
<evidence type="ECO:0000256" key="4">
    <source>
        <dbReference type="ARBA" id="ARBA00022692"/>
    </source>
</evidence>
<comment type="subcellular location">
    <subcellularLocation>
        <location evidence="1">Cytoplasmic vesicle membrane</location>
    </subcellularLocation>
    <subcellularLocation>
        <location evidence="16">Endomembrane system</location>
        <topology evidence="16">Single-pass type I membrane protein</topology>
    </subcellularLocation>
    <subcellularLocation>
        <location evidence="13">Late endosome membrane</location>
        <topology evidence="13">Single-pass membrane protein</topology>
    </subcellularLocation>
    <subcellularLocation>
        <location evidence="2">Lysosome membrane</location>
    </subcellularLocation>
</comment>
<evidence type="ECO:0000256" key="9">
    <source>
        <dbReference type="ARBA" id="ARBA00023136"/>
    </source>
</evidence>
<gene>
    <name evidence="19" type="primary">LOC115878278</name>
</gene>
<feature type="compositionally biased region" description="Polar residues" evidence="17">
    <location>
        <begin position="349"/>
        <end position="372"/>
    </location>
</feature>
<keyword evidence="6" id="KW-0967">Endosome</keyword>
<feature type="region of interest" description="Disordered" evidence="17">
    <location>
        <begin position="555"/>
        <end position="599"/>
    </location>
</feature>
<evidence type="ECO:0000256" key="5">
    <source>
        <dbReference type="ARBA" id="ARBA00022729"/>
    </source>
</evidence>
<evidence type="ECO:0000256" key="17">
    <source>
        <dbReference type="SAM" id="MobiDB-lite"/>
    </source>
</evidence>
<evidence type="ECO:0000313" key="19">
    <source>
        <dbReference type="RefSeq" id="XP_030750583.1"/>
    </source>
</evidence>
<keyword evidence="11" id="KW-0458">Lysosome</keyword>
<dbReference type="GO" id="GO:0031902">
    <property type="term" value="C:late endosome membrane"/>
    <property type="evidence" value="ECO:0007669"/>
    <property type="project" value="UniProtKB-SubCell"/>
</dbReference>
<evidence type="ECO:0000256" key="7">
    <source>
        <dbReference type="ARBA" id="ARBA00022989"/>
    </source>
</evidence>
<evidence type="ECO:0000313" key="18">
    <source>
        <dbReference type="Proteomes" id="UP000504635"/>
    </source>
</evidence>
<keyword evidence="10" id="KW-0804">Transcription</keyword>
<feature type="region of interest" description="Disordered" evidence="17">
    <location>
        <begin position="291"/>
        <end position="311"/>
    </location>
</feature>
<sequence length="599" mass="65681">MENNNSDMDMQILPTSIPIPVGNSGENVGELEKSVSNCLPFILANDEIDIRRIRCNATVLCCYCTSAVSNHTTSPGLMTTQQTTNKCDGGHYSCSPPKECCKQGCCFLLAPSYSRPPSIQTGNIWANPLFLGHWYFWLAVTATVVGILCACSLWRKHNQGGLCCRTGSGEDRTCSEPDSIGSCYAPPQYSRCNSFHQPPPPYSEVTSKPDMYPLVISYNNTEPIIKNNNTSTRYLMVQYFRNFIGRPVGSLSATSTNDSISSSFLCNAVNEVNTIVPPTYSNVASLEELVSDQSQPSPCNLERLPRSSSSISETTNYNREFQQTFNLPSNTVIRPPQAPTPVHQPLAQADSQRNTSLYSDNHTSNENRNGNTEEGLKEICQRNVALAKADDRGTCRPRKPLLQPSQDSTEDEEPFSALLNLSLCATNIPEHVHPHVAPLMQDLQFGVTNSMTGSDISSLANLGTPDSPPRATSPTVEMRELLDKIQQLPAQKSPQPPAPSATAQARAYFHRVRAKTLYMPLGEAHVSSSKQHNKTMPNVFSRSWLSRSAPCTPCGPLAPTFPVSRGSQKGSKSKVTDGSPLLKQHAEESEEEPHRNEPL</sequence>
<evidence type="ECO:0000256" key="16">
    <source>
        <dbReference type="ARBA" id="ARBA00046288"/>
    </source>
</evidence>
<dbReference type="PANTHER" id="PTHR14971:SF2">
    <property type="entry name" value="VESICULAR, OVEREXPRESSED IN CANCER, PROSURVIVAL PROTEIN 1"/>
    <property type="match status" value="1"/>
</dbReference>
<keyword evidence="12" id="KW-0968">Cytoplasmic vesicle</keyword>
<name>A0A6J2XGR0_SITOR</name>
<keyword evidence="4" id="KW-0812">Transmembrane</keyword>
<keyword evidence="7" id="KW-1133">Transmembrane helix</keyword>
<evidence type="ECO:0000256" key="11">
    <source>
        <dbReference type="ARBA" id="ARBA00023228"/>
    </source>
</evidence>
<feature type="compositionally biased region" description="Basic and acidic residues" evidence="17">
    <location>
        <begin position="584"/>
        <end position="599"/>
    </location>
</feature>
<evidence type="ECO:0000256" key="10">
    <source>
        <dbReference type="ARBA" id="ARBA00023163"/>
    </source>
</evidence>
<keyword evidence="5" id="KW-0732">Signal</keyword>
<accession>A0A6J2XGR0</accession>
<protein>
    <recommendedName>
        <fullName evidence="14">WW domain binding protein VOPP1</fullName>
    </recommendedName>
    <alternativeName>
        <fullName evidence="15">Vesicular, overexpressed in cancer, prosurvival protein 1</fullName>
    </alternativeName>
</protein>
<evidence type="ECO:0000256" key="1">
    <source>
        <dbReference type="ARBA" id="ARBA00004156"/>
    </source>
</evidence>
<evidence type="ECO:0000256" key="14">
    <source>
        <dbReference type="ARBA" id="ARBA00035708"/>
    </source>
</evidence>
<dbReference type="RefSeq" id="XP_030750583.1">
    <property type="nucleotide sequence ID" value="XM_030894723.1"/>
</dbReference>
<keyword evidence="18" id="KW-1185">Reference proteome</keyword>
<dbReference type="Proteomes" id="UP000504635">
    <property type="component" value="Unplaced"/>
</dbReference>
<dbReference type="GeneID" id="115878278"/>
<reference evidence="19" key="1">
    <citation type="submission" date="2025-08" db="UniProtKB">
        <authorList>
            <consortium name="RefSeq"/>
        </authorList>
    </citation>
    <scope>IDENTIFICATION</scope>
    <source>
        <tissue evidence="19">Gonads</tissue>
    </source>
</reference>
<evidence type="ECO:0000256" key="12">
    <source>
        <dbReference type="ARBA" id="ARBA00023329"/>
    </source>
</evidence>
<evidence type="ECO:0000256" key="3">
    <source>
        <dbReference type="ARBA" id="ARBA00006655"/>
    </source>
</evidence>
<evidence type="ECO:0000256" key="2">
    <source>
        <dbReference type="ARBA" id="ARBA00004656"/>
    </source>
</evidence>
<dbReference type="GO" id="GO:0005765">
    <property type="term" value="C:lysosomal membrane"/>
    <property type="evidence" value="ECO:0007669"/>
    <property type="project" value="UniProtKB-SubCell"/>
</dbReference>
<keyword evidence="9" id="KW-0472">Membrane</keyword>
<feature type="region of interest" description="Disordered" evidence="17">
    <location>
        <begin position="329"/>
        <end position="374"/>
    </location>
</feature>